<protein>
    <submittedName>
        <fullName evidence="2">Uncharacterized protein</fullName>
    </submittedName>
</protein>
<sequence length="297" mass="31718">MAMTLPQEHAWLASVTGASAVFLWNEDALNSLTTHLNAFLNQATPGVYETNAAGARHATAITGPAADAFNQHLNNLIAPHTTSTSTGSGDTGGSADPLQIAAMVAGLLGLAAAGVVLVKTGVLARLAWCAQQMVASAAAGPGGALTTAQAIATTRTANTATAHQLLKYLTERIAPHLRRASDALPHGRRYPVLDVPGGRYGPRDLDRPPDFGLFRAESRRRTDPATVEARAREIAAETKRLNENLREINEAIDEAAKSDKWQDAGTLRDRWHAKRNELELWKSLDPETGRSRLADDV</sequence>
<evidence type="ECO:0000313" key="3">
    <source>
        <dbReference type="Proteomes" id="UP001501666"/>
    </source>
</evidence>
<feature type="coiled-coil region" evidence="1">
    <location>
        <begin position="231"/>
        <end position="258"/>
    </location>
</feature>
<keyword evidence="3" id="KW-1185">Reference proteome</keyword>
<organism evidence="2 3">
    <name type="scientific">Nonomuraea recticatena</name>
    <dbReference type="NCBI Taxonomy" id="46178"/>
    <lineage>
        <taxon>Bacteria</taxon>
        <taxon>Bacillati</taxon>
        <taxon>Actinomycetota</taxon>
        <taxon>Actinomycetes</taxon>
        <taxon>Streptosporangiales</taxon>
        <taxon>Streptosporangiaceae</taxon>
        <taxon>Nonomuraea</taxon>
    </lineage>
</organism>
<keyword evidence="1" id="KW-0175">Coiled coil</keyword>
<gene>
    <name evidence="2" type="ORF">GCM10010412_097420</name>
</gene>
<reference evidence="3" key="1">
    <citation type="journal article" date="2019" name="Int. J. Syst. Evol. Microbiol.">
        <title>The Global Catalogue of Microorganisms (GCM) 10K type strain sequencing project: providing services to taxonomists for standard genome sequencing and annotation.</title>
        <authorList>
            <consortium name="The Broad Institute Genomics Platform"/>
            <consortium name="The Broad Institute Genome Sequencing Center for Infectious Disease"/>
            <person name="Wu L."/>
            <person name="Ma J."/>
        </authorList>
    </citation>
    <scope>NUCLEOTIDE SEQUENCE [LARGE SCALE GENOMIC DNA]</scope>
    <source>
        <strain evidence="3">JCM 6835</strain>
    </source>
</reference>
<dbReference type="Proteomes" id="UP001501666">
    <property type="component" value="Unassembled WGS sequence"/>
</dbReference>
<comment type="caution">
    <text evidence="2">The sequence shown here is derived from an EMBL/GenBank/DDBJ whole genome shotgun (WGS) entry which is preliminary data.</text>
</comment>
<proteinExistence type="predicted"/>
<accession>A0ABP6FSK9</accession>
<evidence type="ECO:0000313" key="2">
    <source>
        <dbReference type="EMBL" id="GAA2700298.1"/>
    </source>
</evidence>
<name>A0ABP6FSK9_9ACTN</name>
<dbReference type="EMBL" id="BAAATE010000060">
    <property type="protein sequence ID" value="GAA2700298.1"/>
    <property type="molecule type" value="Genomic_DNA"/>
</dbReference>
<dbReference type="RefSeq" id="WP_346157590.1">
    <property type="nucleotide sequence ID" value="NZ_BAAATE010000060.1"/>
</dbReference>
<evidence type="ECO:0000256" key="1">
    <source>
        <dbReference type="SAM" id="Coils"/>
    </source>
</evidence>